<feature type="domain" description="Ras-associating" evidence="3">
    <location>
        <begin position="1"/>
        <end position="94"/>
    </location>
</feature>
<keyword evidence="6" id="KW-1185">Reference proteome</keyword>
<dbReference type="Pfam" id="PF00498">
    <property type="entry name" value="FHA"/>
    <property type="match status" value="1"/>
</dbReference>
<proteinExistence type="predicted"/>
<evidence type="ECO:0000256" key="1">
    <source>
        <dbReference type="SAM" id="MobiDB-lite"/>
    </source>
</evidence>
<dbReference type="InterPro" id="IPR052072">
    <property type="entry name" value="Vascular_dev_regulator"/>
</dbReference>
<dbReference type="OrthoDB" id="3908708at2759"/>
<dbReference type="PANTHER" id="PTHR16027:SF9">
    <property type="entry name" value="RAS-ASSOCIATING AND DILUTE DOMAIN-CONTAINING PROTEIN"/>
    <property type="match status" value="1"/>
</dbReference>
<evidence type="ECO:0000259" key="3">
    <source>
        <dbReference type="PROSITE" id="PS50200"/>
    </source>
</evidence>
<feature type="compositionally biased region" description="Polar residues" evidence="1">
    <location>
        <begin position="750"/>
        <end position="762"/>
    </location>
</feature>
<dbReference type="AlphaFoldDB" id="A0A7I8V8Y6"/>
<protein>
    <submittedName>
        <fullName evidence="5">DgyrCDS417</fullName>
    </submittedName>
</protein>
<dbReference type="InterPro" id="IPR002710">
    <property type="entry name" value="Dilute_dom"/>
</dbReference>
<dbReference type="Gene3D" id="2.60.200.20">
    <property type="match status" value="1"/>
</dbReference>
<dbReference type="Gene3D" id="3.10.20.90">
    <property type="entry name" value="Phosphatidylinositol 3-kinase Catalytic Subunit, Chain A, domain 1"/>
    <property type="match status" value="1"/>
</dbReference>
<dbReference type="Pfam" id="PF00788">
    <property type="entry name" value="RA"/>
    <property type="match status" value="1"/>
</dbReference>
<dbReference type="InterPro" id="IPR000159">
    <property type="entry name" value="RA_dom"/>
</dbReference>
<dbReference type="GO" id="GO:0007165">
    <property type="term" value="P:signal transduction"/>
    <property type="evidence" value="ECO:0007669"/>
    <property type="project" value="InterPro"/>
</dbReference>
<dbReference type="PROSITE" id="PS50200">
    <property type="entry name" value="RA"/>
    <property type="match status" value="1"/>
</dbReference>
<feature type="domain" description="Dilute" evidence="4">
    <location>
        <begin position="338"/>
        <end position="618"/>
    </location>
</feature>
<reference evidence="5 6" key="1">
    <citation type="submission" date="2020-08" db="EMBL/GenBank/DDBJ databases">
        <authorList>
            <person name="Hejnol A."/>
        </authorList>
    </citation>
    <scope>NUCLEOTIDE SEQUENCE [LARGE SCALE GENOMIC DNA]</scope>
</reference>
<feature type="domain" description="FHA" evidence="2">
    <location>
        <begin position="152"/>
        <end position="205"/>
    </location>
</feature>
<dbReference type="Proteomes" id="UP000549394">
    <property type="component" value="Unassembled WGS sequence"/>
</dbReference>
<dbReference type="SUPFAM" id="SSF49879">
    <property type="entry name" value="SMAD/FHA domain"/>
    <property type="match status" value="1"/>
</dbReference>
<dbReference type="SMART" id="SM01132">
    <property type="entry name" value="DIL"/>
    <property type="match status" value="1"/>
</dbReference>
<dbReference type="InterPro" id="IPR029071">
    <property type="entry name" value="Ubiquitin-like_domsf"/>
</dbReference>
<dbReference type="SUPFAM" id="SSF54236">
    <property type="entry name" value="Ubiquitin-like"/>
    <property type="match status" value="1"/>
</dbReference>
<dbReference type="EMBL" id="CAJFCJ010000001">
    <property type="protein sequence ID" value="CAD5111067.1"/>
    <property type="molecule type" value="Genomic_DNA"/>
</dbReference>
<dbReference type="PROSITE" id="PS51126">
    <property type="entry name" value="DILUTE"/>
    <property type="match status" value="1"/>
</dbReference>
<evidence type="ECO:0000259" key="4">
    <source>
        <dbReference type="PROSITE" id="PS51126"/>
    </source>
</evidence>
<evidence type="ECO:0000313" key="6">
    <source>
        <dbReference type="Proteomes" id="UP000549394"/>
    </source>
</evidence>
<comment type="caution">
    <text evidence="5">The sequence shown here is derived from an EMBL/GenBank/DDBJ whole genome shotgun (WGS) entry which is preliminary data.</text>
</comment>
<dbReference type="Pfam" id="PF01843">
    <property type="entry name" value="DIL"/>
    <property type="match status" value="1"/>
</dbReference>
<feature type="region of interest" description="Disordered" evidence="1">
    <location>
        <begin position="750"/>
        <end position="783"/>
    </location>
</feature>
<dbReference type="PANTHER" id="PTHR16027">
    <property type="entry name" value="DILUTE DOMAIN-CONTAINING PROTEIN YPR089W"/>
    <property type="match status" value="1"/>
</dbReference>
<gene>
    <name evidence="5" type="ORF">DGYR_LOCUS408</name>
</gene>
<accession>A0A7I8V8Y6</accession>
<dbReference type="InterPro" id="IPR000253">
    <property type="entry name" value="FHA_dom"/>
</dbReference>
<sequence length="931" mass="107455">MSSDSQTVEYRDIEVEESSSVDDVVKIALNKFGIPEYEVSRYELRDVIGKYNTERWIEEYGKLLHSNEKPVSMEQFIRPSKGYMRRFELKKKDNQSKKRKESKNFIQSIAAFSESIDCQIVKMPKNEPFLLLLSGNDSETEKMVHPLVGTVLTVGSDPQGCDIPLQEEDIGGRHCWLTIHRNNDRTFLGVEPLADCKVKLNGNRIREPTNVFSGDIIQFGECFTFFFKDPNDSINKANVKTLNFEEDTVDYTTEELVARWLKMKKECYDQDRKRHKFAFDFDKSKEIIQYAADLIDRDGTYYRLAPVYFFAMTIEYCSVHQPQTHTRQFMIDLTETIQSSIQNLSSVVDDLDPKYHDVDSQDEFNQNFSKLSSWLANCSELYYFLKKNITQYLMDPSTSLKEEDFRLVDVEQRVESSLQNSIHKAFQTTINYLTRLLNKCINQMINCCFEDIEDEDNIHLIDLLQSIVDILEKSLIHSDIIRNLLDCILFFINCTVLNEILQNDKYFNFQFGIRIKTLLDPFGEWIIDNCLKTKADEKLKGLHQLVSLLSTPQIILLENNWMELKRKYPSIPSQRLYYILKNYKLKGNRSLPKLWEPDECITDSEDIILENFTNFPKLIIPRNGYQVNLKNKSIDKSFYETLAKISSAFYTAKSMQAKVDNVLGKETVSRQETLSSSYTVSRTKSTNTIDLLAELEGIDIPYDLNELPEGRCRANSQGNEIEGANNKEEALAFSRRRACSENLPRKALGSFQQRSHSISSPDVSIGGVESLKPIRPPRRKKTEKITKKELIPNELAKLNNLKQQLINDFIPTKRKTSKKNKRMTLNSIKTTTKDITKCPANNLQVPLANFITSRSTSRSSSIYSVRSDDSVFTADEEVKNINSRCLLEENKLVDDNLESNQYLLSVTPKTGEMFPLSDSSFCPVNFQSTNF</sequence>
<evidence type="ECO:0000259" key="2">
    <source>
        <dbReference type="PROSITE" id="PS50006"/>
    </source>
</evidence>
<name>A0A7I8V8Y6_9ANNE</name>
<dbReference type="GO" id="GO:0051020">
    <property type="term" value="F:GTPase binding"/>
    <property type="evidence" value="ECO:0007669"/>
    <property type="project" value="TreeGrafter"/>
</dbReference>
<organism evidence="5 6">
    <name type="scientific">Dimorphilus gyrociliatus</name>
    <dbReference type="NCBI Taxonomy" id="2664684"/>
    <lineage>
        <taxon>Eukaryota</taxon>
        <taxon>Metazoa</taxon>
        <taxon>Spiralia</taxon>
        <taxon>Lophotrochozoa</taxon>
        <taxon>Annelida</taxon>
        <taxon>Polychaeta</taxon>
        <taxon>Polychaeta incertae sedis</taxon>
        <taxon>Dinophilidae</taxon>
        <taxon>Dimorphilus</taxon>
    </lineage>
</organism>
<evidence type="ECO:0000313" key="5">
    <source>
        <dbReference type="EMBL" id="CAD5111067.1"/>
    </source>
</evidence>
<dbReference type="InterPro" id="IPR008984">
    <property type="entry name" value="SMAD_FHA_dom_sf"/>
</dbReference>
<dbReference type="PROSITE" id="PS50006">
    <property type="entry name" value="FHA_DOMAIN"/>
    <property type="match status" value="1"/>
</dbReference>